<sequence>MDKITFNTPSIIKLGSFAGKIKYCLIDTYIIPLLKIFKLKINCVNNQLIVIASDGLKDIPLHDLIWEYFYQYSIPENYSIYHQNGVTMDNRLENLLLISNNIFYLPLKSYSLSSFYWKILSYLPVDMDEVNYHSRILNQSSLYECHNAPCTQLLLNSFDEQFICLKCKKIKYCSQMCQTMDADIHSIFCNPINSK</sequence>
<dbReference type="GO" id="GO:0016020">
    <property type="term" value="C:membrane"/>
    <property type="evidence" value="ECO:0007669"/>
    <property type="project" value="TreeGrafter"/>
</dbReference>
<evidence type="ECO:0000256" key="1">
    <source>
        <dbReference type="ARBA" id="ARBA00022723"/>
    </source>
</evidence>
<proteinExistence type="predicted"/>
<gene>
    <name evidence="6" type="ORF">JBS370_LOCUS8622</name>
    <name evidence="5" type="ORF">ZHD862_LOCUS23412</name>
</gene>
<dbReference type="InterPro" id="IPR002893">
    <property type="entry name" value="Znf_MYND"/>
</dbReference>
<evidence type="ECO:0000259" key="4">
    <source>
        <dbReference type="PROSITE" id="PS01360"/>
    </source>
</evidence>
<evidence type="ECO:0000256" key="3">
    <source>
        <dbReference type="ARBA" id="ARBA00022833"/>
    </source>
</evidence>
<name>A0A814X7C5_9BILA</name>
<dbReference type="Gene3D" id="3.90.75.20">
    <property type="match status" value="1"/>
</dbReference>
<dbReference type="InterPro" id="IPR032978">
    <property type="entry name" value="ZMYND19"/>
</dbReference>
<dbReference type="InterPro" id="IPR003615">
    <property type="entry name" value="HNH_nuc"/>
</dbReference>
<evidence type="ECO:0000313" key="7">
    <source>
        <dbReference type="Proteomes" id="UP000663864"/>
    </source>
</evidence>
<dbReference type="GO" id="GO:0045202">
    <property type="term" value="C:synapse"/>
    <property type="evidence" value="ECO:0007669"/>
    <property type="project" value="TreeGrafter"/>
</dbReference>
<reference evidence="5" key="1">
    <citation type="submission" date="2021-02" db="EMBL/GenBank/DDBJ databases">
        <authorList>
            <person name="Nowell W R."/>
        </authorList>
    </citation>
    <scope>NUCLEOTIDE SEQUENCE</scope>
</reference>
<dbReference type="Pfam" id="PF13392">
    <property type="entry name" value="HNH_3"/>
    <property type="match status" value="1"/>
</dbReference>
<keyword evidence="2" id="KW-0863">Zinc-finger</keyword>
<evidence type="ECO:0000313" key="6">
    <source>
        <dbReference type="EMBL" id="CAF3687491.1"/>
    </source>
</evidence>
<dbReference type="SUPFAM" id="SSF54060">
    <property type="entry name" value="His-Me finger endonucleases"/>
    <property type="match status" value="1"/>
</dbReference>
<dbReference type="PROSITE" id="PS01360">
    <property type="entry name" value="ZF_MYND_1"/>
    <property type="match status" value="1"/>
</dbReference>
<dbReference type="Proteomes" id="UP000663864">
    <property type="component" value="Unassembled WGS sequence"/>
</dbReference>
<dbReference type="SUPFAM" id="SSF144232">
    <property type="entry name" value="HIT/MYND zinc finger-like"/>
    <property type="match status" value="1"/>
</dbReference>
<dbReference type="AlphaFoldDB" id="A0A814X7C5"/>
<dbReference type="InterPro" id="IPR044925">
    <property type="entry name" value="His-Me_finger_sf"/>
</dbReference>
<dbReference type="PANTHER" id="PTHR46831:SF1">
    <property type="entry name" value="ZINC FINGER MYND DOMAIN-CONTAINING PROTEIN 19"/>
    <property type="match status" value="1"/>
</dbReference>
<comment type="caution">
    <text evidence="5">The sequence shown here is derived from an EMBL/GenBank/DDBJ whole genome shotgun (WGS) entry which is preliminary data.</text>
</comment>
<evidence type="ECO:0000313" key="5">
    <source>
        <dbReference type="EMBL" id="CAF1211989.1"/>
    </source>
</evidence>
<organism evidence="5 7">
    <name type="scientific">Rotaria sordida</name>
    <dbReference type="NCBI Taxonomy" id="392033"/>
    <lineage>
        <taxon>Eukaryota</taxon>
        <taxon>Metazoa</taxon>
        <taxon>Spiralia</taxon>
        <taxon>Gnathifera</taxon>
        <taxon>Rotifera</taxon>
        <taxon>Eurotatoria</taxon>
        <taxon>Bdelloidea</taxon>
        <taxon>Philodinida</taxon>
        <taxon>Philodinidae</taxon>
        <taxon>Rotaria</taxon>
    </lineage>
</organism>
<dbReference type="PANTHER" id="PTHR46831">
    <property type="entry name" value="ZINC FINGER MYND DOMAIN-CONTAINING PROTEIN 19"/>
    <property type="match status" value="1"/>
</dbReference>
<evidence type="ECO:0000256" key="2">
    <source>
        <dbReference type="ARBA" id="ARBA00022771"/>
    </source>
</evidence>
<dbReference type="GO" id="GO:0008270">
    <property type="term" value="F:zinc ion binding"/>
    <property type="evidence" value="ECO:0007669"/>
    <property type="project" value="UniProtKB-KW"/>
</dbReference>
<dbReference type="GO" id="GO:0005737">
    <property type="term" value="C:cytoplasm"/>
    <property type="evidence" value="ECO:0007669"/>
    <property type="project" value="TreeGrafter"/>
</dbReference>
<dbReference type="Gene3D" id="6.10.140.2220">
    <property type="match status" value="1"/>
</dbReference>
<dbReference type="EMBL" id="CAJOBD010000554">
    <property type="protein sequence ID" value="CAF3687491.1"/>
    <property type="molecule type" value="Genomic_DNA"/>
</dbReference>
<dbReference type="EMBL" id="CAJNOT010001520">
    <property type="protein sequence ID" value="CAF1211989.1"/>
    <property type="molecule type" value="Genomic_DNA"/>
</dbReference>
<dbReference type="Pfam" id="PF01753">
    <property type="entry name" value="zf-MYND"/>
    <property type="match status" value="1"/>
</dbReference>
<keyword evidence="3" id="KW-0862">Zinc</keyword>
<feature type="domain" description="MYND-type" evidence="4">
    <location>
        <begin position="145"/>
        <end position="189"/>
    </location>
</feature>
<accession>A0A814X7C5</accession>
<dbReference type="Proteomes" id="UP000663836">
    <property type="component" value="Unassembled WGS sequence"/>
</dbReference>
<protein>
    <recommendedName>
        <fullName evidence="4">MYND-type domain-containing protein</fullName>
    </recommendedName>
</protein>
<keyword evidence="1" id="KW-0479">Metal-binding</keyword>